<dbReference type="AlphaFoldDB" id="A0A5N6MTC3"/>
<feature type="region of interest" description="Disordered" evidence="5">
    <location>
        <begin position="1"/>
        <end position="57"/>
    </location>
</feature>
<dbReference type="GO" id="GO:0003700">
    <property type="term" value="F:DNA-binding transcription factor activity"/>
    <property type="evidence" value="ECO:0007669"/>
    <property type="project" value="TreeGrafter"/>
</dbReference>
<dbReference type="PROSITE" id="PS50977">
    <property type="entry name" value="HTH_TETR_2"/>
    <property type="match status" value="1"/>
</dbReference>
<evidence type="ECO:0000256" key="1">
    <source>
        <dbReference type="ARBA" id="ARBA00023015"/>
    </source>
</evidence>
<gene>
    <name evidence="7" type="ORF">GD627_03885</name>
</gene>
<name>A0A5N6MTC3_9MICC</name>
<proteinExistence type="predicted"/>
<dbReference type="PANTHER" id="PTHR30055">
    <property type="entry name" value="HTH-TYPE TRANSCRIPTIONAL REGULATOR RUTR"/>
    <property type="match status" value="1"/>
</dbReference>
<feature type="domain" description="HTH tetR-type" evidence="6">
    <location>
        <begin position="55"/>
        <end position="115"/>
    </location>
</feature>
<dbReference type="InterPro" id="IPR050109">
    <property type="entry name" value="HTH-type_TetR-like_transc_reg"/>
</dbReference>
<protein>
    <submittedName>
        <fullName evidence="7">TetR family transcriptional regulator</fullName>
    </submittedName>
</protein>
<accession>A0A5N6MTC3</accession>
<sequence>MPAVSSGSPADPAPVPAAEAGAAVPAAAPEPAAAVGPVSGPVSGPASGPRRGRPGYDQQTVLNVAVDVFNRHGYEATSMGILAENLGITKSAIYHHVPSKGDLLRLALDHALDGLEAVLDDPRASSGAADARLEFVLRGTIEVLTERLPFVTLLLRLRGNTEIERSALARRREFDHRVADLVDAARREGSVRSDIDPRTTTRLLFGTINSIVEWYRPGGPLPAQKLADNVMTMVFDGLHTRRA</sequence>
<dbReference type="InterPro" id="IPR041490">
    <property type="entry name" value="KstR2_TetR_C"/>
</dbReference>
<dbReference type="InterPro" id="IPR001647">
    <property type="entry name" value="HTH_TetR"/>
</dbReference>
<keyword evidence="1" id="KW-0805">Transcription regulation</keyword>
<reference evidence="7 8" key="1">
    <citation type="submission" date="2019-08" db="EMBL/GenBank/DDBJ databases">
        <title>Arthrobacter sp. nov., isolated from plateau pika and Tibetan wild ass.</title>
        <authorList>
            <person name="Ge Y."/>
        </authorList>
    </citation>
    <scope>NUCLEOTIDE SEQUENCE [LARGE SCALE GENOMIC DNA]</scope>
    <source>
        <strain evidence="7 8">785</strain>
    </source>
</reference>
<dbReference type="Pfam" id="PF00440">
    <property type="entry name" value="TetR_N"/>
    <property type="match status" value="1"/>
</dbReference>
<dbReference type="InterPro" id="IPR009057">
    <property type="entry name" value="Homeodomain-like_sf"/>
</dbReference>
<dbReference type="Pfam" id="PF17932">
    <property type="entry name" value="TetR_C_24"/>
    <property type="match status" value="1"/>
</dbReference>
<dbReference type="SUPFAM" id="SSF48498">
    <property type="entry name" value="Tetracyclin repressor-like, C-terminal domain"/>
    <property type="match status" value="1"/>
</dbReference>
<dbReference type="RefSeq" id="WP_152271416.1">
    <property type="nucleotide sequence ID" value="NZ_VTFX01000001.1"/>
</dbReference>
<evidence type="ECO:0000256" key="3">
    <source>
        <dbReference type="ARBA" id="ARBA00023163"/>
    </source>
</evidence>
<keyword evidence="8" id="KW-1185">Reference proteome</keyword>
<dbReference type="SUPFAM" id="SSF46689">
    <property type="entry name" value="Homeodomain-like"/>
    <property type="match status" value="1"/>
</dbReference>
<evidence type="ECO:0000256" key="4">
    <source>
        <dbReference type="PROSITE-ProRule" id="PRU00335"/>
    </source>
</evidence>
<dbReference type="PRINTS" id="PR00455">
    <property type="entry name" value="HTHTETR"/>
</dbReference>
<dbReference type="InterPro" id="IPR036271">
    <property type="entry name" value="Tet_transcr_reg_TetR-rel_C_sf"/>
</dbReference>
<organism evidence="7 8">
    <name type="scientific">Arthrobacter yangruifuii</name>
    <dbReference type="NCBI Taxonomy" id="2606616"/>
    <lineage>
        <taxon>Bacteria</taxon>
        <taxon>Bacillati</taxon>
        <taxon>Actinomycetota</taxon>
        <taxon>Actinomycetes</taxon>
        <taxon>Micrococcales</taxon>
        <taxon>Micrococcaceae</taxon>
        <taxon>Arthrobacter</taxon>
    </lineage>
</organism>
<evidence type="ECO:0000256" key="2">
    <source>
        <dbReference type="ARBA" id="ARBA00023125"/>
    </source>
</evidence>
<keyword evidence="2 4" id="KW-0238">DNA-binding</keyword>
<dbReference type="Proteomes" id="UP000326852">
    <property type="component" value="Unassembled WGS sequence"/>
</dbReference>
<dbReference type="GO" id="GO:0000976">
    <property type="term" value="F:transcription cis-regulatory region binding"/>
    <property type="evidence" value="ECO:0007669"/>
    <property type="project" value="TreeGrafter"/>
</dbReference>
<evidence type="ECO:0000313" key="7">
    <source>
        <dbReference type="EMBL" id="KAD4060207.1"/>
    </source>
</evidence>
<keyword evidence="3" id="KW-0804">Transcription</keyword>
<evidence type="ECO:0000313" key="8">
    <source>
        <dbReference type="Proteomes" id="UP000326852"/>
    </source>
</evidence>
<feature type="compositionally biased region" description="Low complexity" evidence="5">
    <location>
        <begin position="1"/>
        <end position="49"/>
    </location>
</feature>
<evidence type="ECO:0000256" key="5">
    <source>
        <dbReference type="SAM" id="MobiDB-lite"/>
    </source>
</evidence>
<dbReference type="Gene3D" id="1.10.10.60">
    <property type="entry name" value="Homeodomain-like"/>
    <property type="match status" value="1"/>
</dbReference>
<comment type="caution">
    <text evidence="7">The sequence shown here is derived from an EMBL/GenBank/DDBJ whole genome shotgun (WGS) entry which is preliminary data.</text>
</comment>
<evidence type="ECO:0000259" key="6">
    <source>
        <dbReference type="PROSITE" id="PS50977"/>
    </source>
</evidence>
<dbReference type="Gene3D" id="1.10.357.10">
    <property type="entry name" value="Tetracycline Repressor, domain 2"/>
    <property type="match status" value="1"/>
</dbReference>
<dbReference type="PANTHER" id="PTHR30055:SF234">
    <property type="entry name" value="HTH-TYPE TRANSCRIPTIONAL REGULATOR BETI"/>
    <property type="match status" value="1"/>
</dbReference>
<dbReference type="EMBL" id="VTFX01000001">
    <property type="protein sequence ID" value="KAD4060207.1"/>
    <property type="molecule type" value="Genomic_DNA"/>
</dbReference>
<feature type="DNA-binding region" description="H-T-H motif" evidence="4">
    <location>
        <begin position="78"/>
        <end position="97"/>
    </location>
</feature>